<dbReference type="EMBL" id="CM042889">
    <property type="protein sequence ID" value="KAI4318707.1"/>
    <property type="molecule type" value="Genomic_DNA"/>
</dbReference>
<evidence type="ECO:0000313" key="1">
    <source>
        <dbReference type="EMBL" id="KAI4318707.1"/>
    </source>
</evidence>
<keyword evidence="2" id="KW-1185">Reference proteome</keyword>
<reference evidence="2" key="1">
    <citation type="journal article" date="2023" name="Front. Plant Sci.">
        <title>Chromosomal-level genome assembly of Melastoma candidum provides insights into trichome evolution.</title>
        <authorList>
            <person name="Zhong Y."/>
            <person name="Wu W."/>
            <person name="Sun C."/>
            <person name="Zou P."/>
            <person name="Liu Y."/>
            <person name="Dai S."/>
            <person name="Zhou R."/>
        </authorList>
    </citation>
    <scope>NUCLEOTIDE SEQUENCE [LARGE SCALE GENOMIC DNA]</scope>
</reference>
<proteinExistence type="predicted"/>
<sequence length="314" mass="33623">MAYPPTPPPSRSRSWSSLVFIVLLSLTPPPALSALVQQQPLVLKYHHGPLLKGNVSVNIVWYGRFSPSQRSIIVDFLHSLRPQQPLLPSPSVSGWWRTTEKYSAGTIKQPSTTALTVSAQLLRPNYPLGKSLKNYHLRALASKPAPRSSSSITIVLTSEDVLVEGFCSRCGSHWSSGRWRGPMFIWVGNSATQCPGQCAWPFHQPIYGPQVPPLVPPNGDVGVDGMIINLATLLAGTATNPFGNGYFQGPAGAPLEAVTACAGEFGSGSYPGYPGKVLVDTTTGGSYNANGANGRKFLLPAMWDPQLSACKTLV</sequence>
<protein>
    <submittedName>
        <fullName evidence="1">Uncharacterized protein</fullName>
    </submittedName>
</protein>
<accession>A0ACB9M5G3</accession>
<dbReference type="Proteomes" id="UP001057402">
    <property type="component" value="Chromosome 10"/>
</dbReference>
<name>A0ACB9M5G3_9MYRT</name>
<comment type="caution">
    <text evidence="1">The sequence shown here is derived from an EMBL/GenBank/DDBJ whole genome shotgun (WGS) entry which is preliminary data.</text>
</comment>
<evidence type="ECO:0000313" key="2">
    <source>
        <dbReference type="Proteomes" id="UP001057402"/>
    </source>
</evidence>
<gene>
    <name evidence="1" type="ORF">MLD38_032382</name>
</gene>
<organism evidence="1 2">
    <name type="scientific">Melastoma candidum</name>
    <dbReference type="NCBI Taxonomy" id="119954"/>
    <lineage>
        <taxon>Eukaryota</taxon>
        <taxon>Viridiplantae</taxon>
        <taxon>Streptophyta</taxon>
        <taxon>Embryophyta</taxon>
        <taxon>Tracheophyta</taxon>
        <taxon>Spermatophyta</taxon>
        <taxon>Magnoliopsida</taxon>
        <taxon>eudicotyledons</taxon>
        <taxon>Gunneridae</taxon>
        <taxon>Pentapetalae</taxon>
        <taxon>rosids</taxon>
        <taxon>malvids</taxon>
        <taxon>Myrtales</taxon>
        <taxon>Melastomataceae</taxon>
        <taxon>Melastomatoideae</taxon>
        <taxon>Melastomateae</taxon>
        <taxon>Melastoma</taxon>
    </lineage>
</organism>